<feature type="domain" description="Core-binding (CB)" evidence="7">
    <location>
        <begin position="12"/>
        <end position="101"/>
    </location>
</feature>
<keyword evidence="3 5" id="KW-0238">DNA-binding</keyword>
<dbReference type="OrthoDB" id="9801717at2"/>
<protein>
    <submittedName>
        <fullName evidence="8">Tyrosine-type recombinase/integrase</fullName>
    </submittedName>
</protein>
<evidence type="ECO:0000313" key="9">
    <source>
        <dbReference type="Proteomes" id="UP000321497"/>
    </source>
</evidence>
<dbReference type="GO" id="GO:0015074">
    <property type="term" value="P:DNA integration"/>
    <property type="evidence" value="ECO:0007669"/>
    <property type="project" value="UniProtKB-KW"/>
</dbReference>
<dbReference type="RefSeq" id="WP_111844848.1">
    <property type="nucleotide sequence ID" value="NZ_UEGI01000010.1"/>
</dbReference>
<evidence type="ECO:0000256" key="1">
    <source>
        <dbReference type="ARBA" id="ARBA00022829"/>
    </source>
</evidence>
<dbReference type="AlphaFoldDB" id="A0A5C6Z0G2"/>
<dbReference type="InterPro" id="IPR011010">
    <property type="entry name" value="DNA_brk_join_enz"/>
</dbReference>
<dbReference type="Gene3D" id="1.10.443.10">
    <property type="entry name" value="Intergrase catalytic core"/>
    <property type="match status" value="1"/>
</dbReference>
<sequence length="305" mass="36010">MVINDLQNDSYSALAKGFKAWLDVLGYSNSMKNNYPKMLCEFLYHLEKKNINQLAYIKKEHITMYYAHLQQRPSKTRDGALSNAYLNQHQQALKKFREYLKKHGAMPFVLPIKREKANDSIIKVATLDQIKMMFKATDESHPKEEYRAAHKALLVCLYSLGLRAQEVCHIELKHIHYERAYIFVAKGKNYKQRYVPINAYNLKILETYRYDERYKFKKAPESKYLFLSDRSLKLHYTTIRNYLQTIIETTNNYELKKLALTPHSMRHSIATHFLQSGMPLTDIQRFLGHSSLESTQIYTHILNEK</sequence>
<reference evidence="8 9" key="1">
    <citation type="submission" date="2019-08" db="EMBL/GenBank/DDBJ databases">
        <title>Genome of Aequorivita antarctica SW49 (type strain).</title>
        <authorList>
            <person name="Bowman J.P."/>
        </authorList>
    </citation>
    <scope>NUCLEOTIDE SEQUENCE [LARGE SCALE GENOMIC DNA]</scope>
    <source>
        <strain evidence="8 9">SW49</strain>
    </source>
</reference>
<evidence type="ECO:0000256" key="3">
    <source>
        <dbReference type="ARBA" id="ARBA00023125"/>
    </source>
</evidence>
<dbReference type="Gene3D" id="1.10.150.130">
    <property type="match status" value="1"/>
</dbReference>
<keyword evidence="1" id="KW-0159">Chromosome partition</keyword>
<evidence type="ECO:0000313" key="8">
    <source>
        <dbReference type="EMBL" id="TXD72823.1"/>
    </source>
</evidence>
<evidence type="ECO:0000259" key="7">
    <source>
        <dbReference type="PROSITE" id="PS51900"/>
    </source>
</evidence>
<dbReference type="PROSITE" id="PS51898">
    <property type="entry name" value="TYR_RECOMBINASE"/>
    <property type="match status" value="1"/>
</dbReference>
<dbReference type="InterPro" id="IPR002104">
    <property type="entry name" value="Integrase_catalytic"/>
</dbReference>
<evidence type="ECO:0000259" key="6">
    <source>
        <dbReference type="PROSITE" id="PS51898"/>
    </source>
</evidence>
<dbReference type="PROSITE" id="PS51900">
    <property type="entry name" value="CB"/>
    <property type="match status" value="1"/>
</dbReference>
<proteinExistence type="predicted"/>
<dbReference type="PANTHER" id="PTHR30349">
    <property type="entry name" value="PHAGE INTEGRASE-RELATED"/>
    <property type="match status" value="1"/>
</dbReference>
<gene>
    <name evidence="8" type="ORF">ESU54_11450</name>
</gene>
<organism evidence="8 9">
    <name type="scientific">Aequorivita antarctica</name>
    <dbReference type="NCBI Taxonomy" id="153266"/>
    <lineage>
        <taxon>Bacteria</taxon>
        <taxon>Pseudomonadati</taxon>
        <taxon>Bacteroidota</taxon>
        <taxon>Flavobacteriia</taxon>
        <taxon>Flavobacteriales</taxon>
        <taxon>Flavobacteriaceae</taxon>
        <taxon>Aequorivita</taxon>
    </lineage>
</organism>
<dbReference type="GO" id="GO:0007059">
    <property type="term" value="P:chromosome segregation"/>
    <property type="evidence" value="ECO:0007669"/>
    <property type="project" value="UniProtKB-KW"/>
</dbReference>
<dbReference type="GO" id="GO:0003677">
    <property type="term" value="F:DNA binding"/>
    <property type="evidence" value="ECO:0007669"/>
    <property type="project" value="UniProtKB-UniRule"/>
</dbReference>
<evidence type="ECO:0000256" key="5">
    <source>
        <dbReference type="PROSITE-ProRule" id="PRU01248"/>
    </source>
</evidence>
<dbReference type="InterPro" id="IPR050090">
    <property type="entry name" value="Tyrosine_recombinase_XerCD"/>
</dbReference>
<name>A0A5C6Z0G2_9FLAO</name>
<dbReference type="Proteomes" id="UP000321497">
    <property type="component" value="Unassembled WGS sequence"/>
</dbReference>
<dbReference type="EMBL" id="VORT01000007">
    <property type="protein sequence ID" value="TXD72823.1"/>
    <property type="molecule type" value="Genomic_DNA"/>
</dbReference>
<evidence type="ECO:0000256" key="2">
    <source>
        <dbReference type="ARBA" id="ARBA00022908"/>
    </source>
</evidence>
<dbReference type="InterPro" id="IPR010998">
    <property type="entry name" value="Integrase_recombinase_N"/>
</dbReference>
<dbReference type="InterPro" id="IPR044068">
    <property type="entry name" value="CB"/>
</dbReference>
<comment type="caution">
    <text evidence="8">The sequence shown here is derived from an EMBL/GenBank/DDBJ whole genome shotgun (WGS) entry which is preliminary data.</text>
</comment>
<feature type="domain" description="Tyr recombinase" evidence="6">
    <location>
        <begin position="120"/>
        <end position="305"/>
    </location>
</feature>
<keyword evidence="4" id="KW-0233">DNA recombination</keyword>
<dbReference type="GO" id="GO:0006310">
    <property type="term" value="P:DNA recombination"/>
    <property type="evidence" value="ECO:0007669"/>
    <property type="project" value="UniProtKB-KW"/>
</dbReference>
<keyword evidence="9" id="KW-1185">Reference proteome</keyword>
<accession>A0A5C6Z0G2</accession>
<keyword evidence="2" id="KW-0229">DNA integration</keyword>
<dbReference type="SUPFAM" id="SSF56349">
    <property type="entry name" value="DNA breaking-rejoining enzymes"/>
    <property type="match status" value="1"/>
</dbReference>
<dbReference type="Pfam" id="PF00589">
    <property type="entry name" value="Phage_integrase"/>
    <property type="match status" value="1"/>
</dbReference>
<evidence type="ECO:0000256" key="4">
    <source>
        <dbReference type="ARBA" id="ARBA00023172"/>
    </source>
</evidence>
<dbReference type="PANTHER" id="PTHR30349:SF81">
    <property type="entry name" value="TYROSINE RECOMBINASE XERC"/>
    <property type="match status" value="1"/>
</dbReference>
<dbReference type="InterPro" id="IPR013762">
    <property type="entry name" value="Integrase-like_cat_sf"/>
</dbReference>